<dbReference type="Proteomes" id="UP000005408">
    <property type="component" value="Unassembled WGS sequence"/>
</dbReference>
<name>A0A8W8MJC3_MAGGI</name>
<dbReference type="AlphaFoldDB" id="A0A8W8MJC3"/>
<reference evidence="1" key="1">
    <citation type="submission" date="2022-08" db="UniProtKB">
        <authorList>
            <consortium name="EnsemblMetazoa"/>
        </authorList>
    </citation>
    <scope>IDENTIFICATION</scope>
    <source>
        <strain evidence="1">05x7-T-G4-1.051#20</strain>
    </source>
</reference>
<protein>
    <submittedName>
        <fullName evidence="1">Uncharacterized protein</fullName>
    </submittedName>
</protein>
<sequence length="256" mass="29269">MKDSIEPVKVLLTQMFGRLYLKDKKFKCFTAATEEAIEALWEQLQKFGPPLGNDMKQPSLKKELKDRPKLQEFLDHCTVSRSYFFTIRKCGNPECQICLPPRLPPDVFSQLHAFPDPVPGEDGHYKGLGIQLNSNSTMAYTSAQPHFTQSFEDDGETPMFVVERNDDYIIRKAQYSIKMSFFIRKVNFHIQNNVRGTSTSLPEEVMMAIADMGEELSAARDVLKNLQPPSPPMLRITPPKKRKVTIVDDDNDGEFF</sequence>
<evidence type="ECO:0000313" key="1">
    <source>
        <dbReference type="EnsemblMetazoa" id="G33226.1:cds"/>
    </source>
</evidence>
<accession>A0A8W8MJC3</accession>
<keyword evidence="2" id="KW-1185">Reference proteome</keyword>
<proteinExistence type="predicted"/>
<evidence type="ECO:0000313" key="2">
    <source>
        <dbReference type="Proteomes" id="UP000005408"/>
    </source>
</evidence>
<organism evidence="1 2">
    <name type="scientific">Magallana gigas</name>
    <name type="common">Pacific oyster</name>
    <name type="synonym">Crassostrea gigas</name>
    <dbReference type="NCBI Taxonomy" id="29159"/>
    <lineage>
        <taxon>Eukaryota</taxon>
        <taxon>Metazoa</taxon>
        <taxon>Spiralia</taxon>
        <taxon>Lophotrochozoa</taxon>
        <taxon>Mollusca</taxon>
        <taxon>Bivalvia</taxon>
        <taxon>Autobranchia</taxon>
        <taxon>Pteriomorphia</taxon>
        <taxon>Ostreida</taxon>
        <taxon>Ostreoidea</taxon>
        <taxon>Ostreidae</taxon>
        <taxon>Magallana</taxon>
    </lineage>
</organism>
<dbReference type="EnsemblMetazoa" id="G33226.1">
    <property type="protein sequence ID" value="G33226.1:cds"/>
    <property type="gene ID" value="G33226"/>
</dbReference>